<organism evidence="1 2">
    <name type="scientific">Sphingomonas palmae</name>
    <dbReference type="NCBI Taxonomy" id="1855283"/>
    <lineage>
        <taxon>Bacteria</taxon>
        <taxon>Pseudomonadati</taxon>
        <taxon>Pseudomonadota</taxon>
        <taxon>Alphaproteobacteria</taxon>
        <taxon>Sphingomonadales</taxon>
        <taxon>Sphingomonadaceae</taxon>
        <taxon>Sphingomonas</taxon>
    </lineage>
</organism>
<dbReference type="AlphaFoldDB" id="A0A1H7RQC1"/>
<evidence type="ECO:0008006" key="3">
    <source>
        <dbReference type="Google" id="ProtNLM"/>
    </source>
</evidence>
<accession>A0A1H7RQC1</accession>
<gene>
    <name evidence="1" type="ORF">SAMN05216382_2320</name>
</gene>
<evidence type="ECO:0000313" key="1">
    <source>
        <dbReference type="EMBL" id="SEL62383.1"/>
    </source>
</evidence>
<dbReference type="InterPro" id="IPR008320">
    <property type="entry name" value="UCP032025"/>
</dbReference>
<sequence length="138" mass="15046">MSLPPLHLTKVAFGAASLDVLTDRLKARAAAGELFLTTRYLPKRHEEVAGRGSLYWIIKHQLVARSPITGFGEAEGGRVAIHLSPDFQLIHARPRRAHQGWRYLEAHDAPEDLSGDTGDGVAAMPPVLVGRLVELALL</sequence>
<keyword evidence="2" id="KW-1185">Reference proteome</keyword>
<reference evidence="2" key="1">
    <citation type="submission" date="2016-10" db="EMBL/GenBank/DDBJ databases">
        <authorList>
            <person name="Varghese N."/>
            <person name="Submissions S."/>
        </authorList>
    </citation>
    <scope>NUCLEOTIDE SEQUENCE [LARGE SCALE GENOMIC DNA]</scope>
    <source>
        <strain evidence="2">JS21-1</strain>
    </source>
</reference>
<protein>
    <recommendedName>
        <fullName evidence="3">DUF1489 domain-containing protein</fullName>
    </recommendedName>
</protein>
<dbReference type="STRING" id="1855283.SAMN05216382_2320"/>
<dbReference type="EMBL" id="FNZZ01000004">
    <property type="protein sequence ID" value="SEL62383.1"/>
    <property type="molecule type" value="Genomic_DNA"/>
</dbReference>
<dbReference type="Pfam" id="PF07370">
    <property type="entry name" value="DUF1489"/>
    <property type="match status" value="1"/>
</dbReference>
<evidence type="ECO:0000313" key="2">
    <source>
        <dbReference type="Proteomes" id="UP000199214"/>
    </source>
</evidence>
<dbReference type="Proteomes" id="UP000199214">
    <property type="component" value="Unassembled WGS sequence"/>
</dbReference>
<name>A0A1H7RQC1_9SPHN</name>
<proteinExistence type="predicted"/>
<dbReference type="RefSeq" id="WP_093006430.1">
    <property type="nucleotide sequence ID" value="NZ_FNZZ01000004.1"/>
</dbReference>
<dbReference type="OrthoDB" id="9798292at2"/>
<dbReference type="PIRSF" id="PIRSF032025">
    <property type="entry name" value="UCP032025"/>
    <property type="match status" value="1"/>
</dbReference>